<dbReference type="Gene3D" id="3.40.930.10">
    <property type="entry name" value="Mannitol-specific EII, Chain A"/>
    <property type="match status" value="1"/>
</dbReference>
<dbReference type="PROSITE" id="PS51094">
    <property type="entry name" value="PTS_EIIA_TYPE_2"/>
    <property type="match status" value="1"/>
</dbReference>
<feature type="domain" description="PRD" evidence="8">
    <location>
        <begin position="206"/>
        <end position="311"/>
    </location>
</feature>
<dbReference type="InterPro" id="IPR007737">
    <property type="entry name" value="Mga_HTH"/>
</dbReference>
<keyword evidence="2" id="KW-0677">Repeat</keyword>
<dbReference type="Gene3D" id="1.10.1790.10">
    <property type="entry name" value="PRD domain"/>
    <property type="match status" value="2"/>
</dbReference>
<dbReference type="Pfam" id="PF05043">
    <property type="entry name" value="Mga"/>
    <property type="match status" value="1"/>
</dbReference>
<proteinExistence type="predicted"/>
<evidence type="ECO:0000256" key="4">
    <source>
        <dbReference type="ARBA" id="ARBA00023159"/>
    </source>
</evidence>
<dbReference type="InterPro" id="IPR050661">
    <property type="entry name" value="BglG_antiterminators"/>
</dbReference>
<sequence length="715" mass="82873">MLSFMMYCIIKIVGDIVIKDVEYKILQNLVETQDFITIKEISKNANISERTVRYALDNIDYVLKKNGMPTIEKKYGLGLKVSLTRKQIDLLANKESIYKNYLGFSNKYRLILYLMKSHYSRTLQEIANFIGVSRITASKYLDEGEGYLADRNIELIRKRNKGIYIVGKELQKRRTIYDIIFESYNYSKIQGLLYPEDIYDLMIWNYFYGIDIKQIWEILVEFMKDNNTSLSDVAFYNIIINTCIMIKRIQQDFIVDIEYEKMDYISETFEYEQAKKFCNELSKKYNIVIPKTEVIWISMHFLGANPTKFLEDDIFSNLKERDKLINCIHSMVSMFEEEGRVAFSNKEEIINGLFVHLMPAINRAKYNIEIKNCFKDDIKTSYTRLYNITLKISEIINKEFNVTLSGDEISYICLHFVAAIEKVNRGCTCKKRVIVLCSTGVGTSKLLASKLKNYYEDIEIVDIISYNQFVSRNTFDIDYVISTVAVKEANVPVIVVNPLINKEDREELSKIFTPKVREKGVNMDDILNIIDQYCTINDVQSLQRHLKEYILGEQGTEVIHIWDVLTEDFIRVGVKVDTPEEAIKISGKLLQDEGYVNGNYVNNLIAGISRKGKNGPYIVISNGIALPHAKPEDGVYKTGFSMVVLKEPVRFGHKKHDPVSLIISFGTKNNKEHLKALEEITTFITNRSNLRKLLECRNEEEIVSLLLQYKEEKGC</sequence>
<reference evidence="9 10" key="1">
    <citation type="submission" date="2020-04" db="EMBL/GenBank/DDBJ databases">
        <title>Genomic insights into acetone-butanol-ethanol (ABE) fermentation by sequencing solventogenic clostridia strains.</title>
        <authorList>
            <person name="Brown S."/>
        </authorList>
    </citation>
    <scope>NUCLEOTIDE SEQUENCE [LARGE SCALE GENOMIC DNA]</scope>
    <source>
        <strain evidence="9 10">DJ011</strain>
    </source>
</reference>
<dbReference type="InterPro" id="IPR016152">
    <property type="entry name" value="PTrfase/Anion_transptr"/>
</dbReference>
<evidence type="ECO:0000256" key="2">
    <source>
        <dbReference type="ARBA" id="ARBA00022737"/>
    </source>
</evidence>
<dbReference type="InterPro" id="IPR036634">
    <property type="entry name" value="PRD_sf"/>
</dbReference>
<organism evidence="9 10">
    <name type="scientific">Clostridium tetanomorphum</name>
    <dbReference type="NCBI Taxonomy" id="1553"/>
    <lineage>
        <taxon>Bacteria</taxon>
        <taxon>Bacillati</taxon>
        <taxon>Bacillota</taxon>
        <taxon>Clostridia</taxon>
        <taxon>Eubacteriales</taxon>
        <taxon>Clostridiaceae</taxon>
        <taxon>Clostridium</taxon>
    </lineage>
</organism>
<dbReference type="PANTHER" id="PTHR30185:SF18">
    <property type="entry name" value="TRANSCRIPTIONAL REGULATOR MTLR"/>
    <property type="match status" value="1"/>
</dbReference>
<keyword evidence="5" id="KW-0804">Transcription</keyword>
<dbReference type="InterPro" id="IPR002178">
    <property type="entry name" value="PTS_EIIA_type-2_dom"/>
</dbReference>
<dbReference type="SUPFAM" id="SSF63520">
    <property type="entry name" value="PTS-regulatory domain, PRD"/>
    <property type="match status" value="2"/>
</dbReference>
<dbReference type="Proteomes" id="UP000563151">
    <property type="component" value="Unassembled WGS sequence"/>
</dbReference>
<dbReference type="SUPFAM" id="SSF52794">
    <property type="entry name" value="PTS system IIB component-like"/>
    <property type="match status" value="1"/>
</dbReference>
<feature type="domain" description="PRD" evidence="8">
    <location>
        <begin position="319"/>
        <end position="426"/>
    </location>
</feature>
<keyword evidence="1" id="KW-0808">Transferase</keyword>
<evidence type="ECO:0000256" key="1">
    <source>
        <dbReference type="ARBA" id="ARBA00022679"/>
    </source>
</evidence>
<protein>
    <submittedName>
        <fullName evidence="9">BglG family transcription antiterminator</fullName>
    </submittedName>
</protein>
<dbReference type="SUPFAM" id="SSF55804">
    <property type="entry name" value="Phoshotransferase/anion transport protein"/>
    <property type="match status" value="1"/>
</dbReference>
<dbReference type="Pfam" id="PF00359">
    <property type="entry name" value="PTS_EIIA_2"/>
    <property type="match status" value="1"/>
</dbReference>
<dbReference type="InterPro" id="IPR036095">
    <property type="entry name" value="PTS_EIIB-like_sf"/>
</dbReference>
<evidence type="ECO:0000259" key="6">
    <source>
        <dbReference type="PROSITE" id="PS51094"/>
    </source>
</evidence>
<evidence type="ECO:0000259" key="7">
    <source>
        <dbReference type="PROSITE" id="PS51099"/>
    </source>
</evidence>
<name>A0A923EEX5_CLOTT</name>
<dbReference type="AlphaFoldDB" id="A0A923EEX5"/>
<dbReference type="Gene3D" id="3.40.50.2300">
    <property type="match status" value="1"/>
</dbReference>
<evidence type="ECO:0000313" key="10">
    <source>
        <dbReference type="Proteomes" id="UP000563151"/>
    </source>
</evidence>
<dbReference type="EMBL" id="JAAZWO010000040">
    <property type="protein sequence ID" value="MBC2399918.1"/>
    <property type="molecule type" value="Genomic_DNA"/>
</dbReference>
<dbReference type="GO" id="GO:0009401">
    <property type="term" value="P:phosphoenolpyruvate-dependent sugar phosphotransferase system"/>
    <property type="evidence" value="ECO:0007669"/>
    <property type="project" value="InterPro"/>
</dbReference>
<dbReference type="CDD" id="cd00211">
    <property type="entry name" value="PTS_IIA_fru"/>
    <property type="match status" value="1"/>
</dbReference>
<dbReference type="PROSITE" id="PS51372">
    <property type="entry name" value="PRD_2"/>
    <property type="match status" value="2"/>
</dbReference>
<dbReference type="PROSITE" id="PS51099">
    <property type="entry name" value="PTS_EIIB_TYPE_2"/>
    <property type="match status" value="1"/>
</dbReference>
<dbReference type="InterPro" id="IPR013011">
    <property type="entry name" value="PTS_EIIB_2"/>
</dbReference>
<dbReference type="GO" id="GO:0006355">
    <property type="term" value="P:regulation of DNA-templated transcription"/>
    <property type="evidence" value="ECO:0007669"/>
    <property type="project" value="InterPro"/>
</dbReference>
<feature type="domain" description="PTS EIIB type-2" evidence="7">
    <location>
        <begin position="431"/>
        <end position="520"/>
    </location>
</feature>
<evidence type="ECO:0000259" key="8">
    <source>
        <dbReference type="PROSITE" id="PS51372"/>
    </source>
</evidence>
<keyword evidence="3" id="KW-0805">Transcription regulation</keyword>
<evidence type="ECO:0000256" key="5">
    <source>
        <dbReference type="ARBA" id="ARBA00023163"/>
    </source>
</evidence>
<dbReference type="GO" id="GO:0008982">
    <property type="term" value="F:protein-N(PI)-phosphohistidine-sugar phosphotransferase activity"/>
    <property type="evidence" value="ECO:0007669"/>
    <property type="project" value="InterPro"/>
</dbReference>
<dbReference type="PANTHER" id="PTHR30185">
    <property type="entry name" value="CRYPTIC BETA-GLUCOSIDE BGL OPERON ANTITERMINATOR"/>
    <property type="match status" value="1"/>
</dbReference>
<dbReference type="Pfam" id="PF02302">
    <property type="entry name" value="PTS_IIB"/>
    <property type="match status" value="1"/>
</dbReference>
<dbReference type="InterPro" id="IPR011608">
    <property type="entry name" value="PRD"/>
</dbReference>
<accession>A0A923EEX5</accession>
<keyword evidence="4" id="KW-0010">Activator</keyword>
<evidence type="ECO:0000313" key="9">
    <source>
        <dbReference type="EMBL" id="MBC2399918.1"/>
    </source>
</evidence>
<dbReference type="Pfam" id="PF00874">
    <property type="entry name" value="PRD"/>
    <property type="match status" value="2"/>
</dbReference>
<keyword evidence="10" id="KW-1185">Reference proteome</keyword>
<comment type="caution">
    <text evidence="9">The sequence shown here is derived from an EMBL/GenBank/DDBJ whole genome shotgun (WGS) entry which is preliminary data.</text>
</comment>
<evidence type="ECO:0000256" key="3">
    <source>
        <dbReference type="ARBA" id="ARBA00023015"/>
    </source>
</evidence>
<gene>
    <name evidence="9" type="ORF">HGG79_19440</name>
</gene>
<dbReference type="CDD" id="cd05568">
    <property type="entry name" value="PTS_IIB_bgl_like"/>
    <property type="match status" value="1"/>
</dbReference>
<dbReference type="InterPro" id="IPR003501">
    <property type="entry name" value="PTS_EIIB_2/3"/>
</dbReference>
<feature type="domain" description="PTS EIIA type-2" evidence="6">
    <location>
        <begin position="563"/>
        <end position="709"/>
    </location>
</feature>